<evidence type="ECO:0000256" key="1">
    <source>
        <dbReference type="ARBA" id="ARBA00010617"/>
    </source>
</evidence>
<dbReference type="PANTHER" id="PTHR46696">
    <property type="entry name" value="P450, PUTATIVE (EUROFUNG)-RELATED"/>
    <property type="match status" value="1"/>
</dbReference>
<dbReference type="GO" id="GO:0005506">
    <property type="term" value="F:iron ion binding"/>
    <property type="evidence" value="ECO:0007669"/>
    <property type="project" value="InterPro"/>
</dbReference>
<dbReference type="InterPro" id="IPR001128">
    <property type="entry name" value="Cyt_P450"/>
</dbReference>
<dbReference type="Pfam" id="PF00067">
    <property type="entry name" value="p450"/>
    <property type="match status" value="1"/>
</dbReference>
<dbReference type="InterPro" id="IPR036396">
    <property type="entry name" value="Cyt_P450_sf"/>
</dbReference>
<sequence length="386" mass="43707">MIMNDMPQQDWDPKSATVLCDQHKAYDEMRERCPVAYSDFLGWSLFAHEDIVRVLNDPDTFSNVVSRHLSVPNGMDPPEHTEFRGIIEPYFRPERMEAFEPQCRKIAANLIQSLLERDKVEFISEFAQEFAVRVQCTFLGWPADMYEPLRLWALKNQQATLAEDRAAMTKIAVEFESYVDEMLEVRRAAGTQASNDVTTSLLHQRVWDRLLRKEEIVSVLRNWTVGEIGTISAAVGILVHYISERADLQQRLRAQPSLLSGAIEEILRIHGPLVANRRITLRPVEIGGQKIGAGERISLIWISANRDDRVFANSGTFQLERDQSSNLLYGAGIHVCPGAPLARLEMRVVMEELLARTTRIEPVPDSPPTGAVYPASGFATLPLRLR</sequence>
<dbReference type="Gene3D" id="1.10.630.10">
    <property type="entry name" value="Cytochrome P450"/>
    <property type="match status" value="1"/>
</dbReference>
<comment type="similarity">
    <text evidence="1">Belongs to the cytochrome P450 family.</text>
</comment>
<dbReference type="EMBL" id="LRRD01000051">
    <property type="protein sequence ID" value="KXW57545.1"/>
    <property type="molecule type" value="Genomic_DNA"/>
</dbReference>
<keyword evidence="2" id="KW-0560">Oxidoreductase</keyword>
<gene>
    <name evidence="2" type="primary">bioI</name>
    <name evidence="2" type="ORF">FEMY_19260</name>
</gene>
<reference evidence="2 3" key="1">
    <citation type="submission" date="2016-01" db="EMBL/GenBank/DDBJ databases">
        <title>Genome sequence of the acidophilic iron oxidising Ferrovum strain Z-31.</title>
        <authorList>
            <person name="Poehlein A."/>
            <person name="Ullrich S.R."/>
            <person name="Schloemann M."/>
            <person name="Muehling M."/>
            <person name="Daniel R."/>
        </authorList>
    </citation>
    <scope>NUCLEOTIDE SEQUENCE [LARGE SCALE GENOMIC DNA]</scope>
    <source>
        <strain evidence="2 3">Z-31</strain>
    </source>
</reference>
<dbReference type="STRING" id="1789004.FEMY_19260"/>
<evidence type="ECO:0000313" key="3">
    <source>
        <dbReference type="Proteomes" id="UP000075653"/>
    </source>
</evidence>
<dbReference type="Proteomes" id="UP000075653">
    <property type="component" value="Unassembled WGS sequence"/>
</dbReference>
<dbReference type="GO" id="GO:0004497">
    <property type="term" value="F:monooxygenase activity"/>
    <property type="evidence" value="ECO:0007669"/>
    <property type="project" value="InterPro"/>
</dbReference>
<dbReference type="GO" id="GO:0020037">
    <property type="term" value="F:heme binding"/>
    <property type="evidence" value="ECO:0007669"/>
    <property type="project" value="InterPro"/>
</dbReference>
<dbReference type="PANTHER" id="PTHR46696:SF6">
    <property type="entry name" value="P450, PUTATIVE (EUROFUNG)-RELATED"/>
    <property type="match status" value="1"/>
</dbReference>
<dbReference type="InterPro" id="IPR002397">
    <property type="entry name" value="Cyt_P450_B"/>
</dbReference>
<evidence type="ECO:0000313" key="2">
    <source>
        <dbReference type="EMBL" id="KXW57545.1"/>
    </source>
</evidence>
<dbReference type="PRINTS" id="PR00359">
    <property type="entry name" value="BP450"/>
</dbReference>
<proteinExistence type="inferred from homology"/>
<name>A0A149VWE1_9PROT</name>
<accession>A0A149VWE1</accession>
<dbReference type="EC" id="1.14.15.12" evidence="2"/>
<dbReference type="GO" id="GO:0016705">
    <property type="term" value="F:oxidoreductase activity, acting on paired donors, with incorporation or reduction of molecular oxygen"/>
    <property type="evidence" value="ECO:0007669"/>
    <property type="project" value="InterPro"/>
</dbReference>
<dbReference type="AlphaFoldDB" id="A0A149VWE1"/>
<keyword evidence="3" id="KW-1185">Reference proteome</keyword>
<dbReference type="SUPFAM" id="SSF48264">
    <property type="entry name" value="Cytochrome P450"/>
    <property type="match status" value="1"/>
</dbReference>
<organism evidence="2 3">
    <name type="scientific">Ferrovum myxofaciens</name>
    <dbReference type="NCBI Taxonomy" id="416213"/>
    <lineage>
        <taxon>Bacteria</taxon>
        <taxon>Pseudomonadati</taxon>
        <taxon>Pseudomonadota</taxon>
        <taxon>Betaproteobacteria</taxon>
        <taxon>Ferrovales</taxon>
        <taxon>Ferrovaceae</taxon>
        <taxon>Ferrovum</taxon>
    </lineage>
</organism>
<dbReference type="PATRIC" id="fig|1789004.3.peg.1978"/>
<dbReference type="CDD" id="cd11079">
    <property type="entry name" value="Cyp_unk"/>
    <property type="match status" value="1"/>
</dbReference>
<protein>
    <submittedName>
        <fullName evidence="2">Biotin biosynthesis cytochrome P450</fullName>
        <ecNumber evidence="2">1.14.15.12</ecNumber>
    </submittedName>
</protein>
<comment type="caution">
    <text evidence="2">The sequence shown here is derived from an EMBL/GenBank/DDBJ whole genome shotgun (WGS) entry which is preliminary data.</text>
</comment>